<sequence length="63" mass="6898">MRMGQSQTKNVNPASVRTQSGIADLTGGDRVQHRAEPQTADSNLSGKGFSSVERRHERQGMKD</sequence>
<protein>
    <submittedName>
        <fullName evidence="2">Uncharacterized protein</fullName>
    </submittedName>
</protein>
<evidence type="ECO:0000313" key="2">
    <source>
        <dbReference type="EMBL" id="PHJ17709.1"/>
    </source>
</evidence>
<feature type="region of interest" description="Disordered" evidence="1">
    <location>
        <begin position="1"/>
        <end position="63"/>
    </location>
</feature>
<dbReference type="RefSeq" id="XP_067919424.1">
    <property type="nucleotide sequence ID" value="XM_068068597.1"/>
</dbReference>
<dbReference type="Proteomes" id="UP000221165">
    <property type="component" value="Unassembled WGS sequence"/>
</dbReference>
<dbReference type="GeneID" id="94431808"/>
<name>A0A2C6KKP7_9APIC</name>
<gene>
    <name evidence="2" type="ORF">CSUI_008464</name>
</gene>
<proteinExistence type="predicted"/>
<accession>A0A2C6KKP7</accession>
<evidence type="ECO:0000313" key="3">
    <source>
        <dbReference type="Proteomes" id="UP000221165"/>
    </source>
</evidence>
<comment type="caution">
    <text evidence="2">The sequence shown here is derived from an EMBL/GenBank/DDBJ whole genome shotgun (WGS) entry which is preliminary data.</text>
</comment>
<dbReference type="VEuPathDB" id="ToxoDB:CSUI_008464"/>
<organism evidence="2 3">
    <name type="scientific">Cystoisospora suis</name>
    <dbReference type="NCBI Taxonomy" id="483139"/>
    <lineage>
        <taxon>Eukaryota</taxon>
        <taxon>Sar</taxon>
        <taxon>Alveolata</taxon>
        <taxon>Apicomplexa</taxon>
        <taxon>Conoidasida</taxon>
        <taxon>Coccidia</taxon>
        <taxon>Eucoccidiorida</taxon>
        <taxon>Eimeriorina</taxon>
        <taxon>Sarcocystidae</taxon>
        <taxon>Cystoisospora</taxon>
    </lineage>
</organism>
<feature type="compositionally biased region" description="Basic and acidic residues" evidence="1">
    <location>
        <begin position="52"/>
        <end position="63"/>
    </location>
</feature>
<reference evidence="2 3" key="1">
    <citation type="journal article" date="2017" name="Int. J. Parasitol.">
        <title>The genome of the protozoan parasite Cystoisospora suis and a reverse vaccinology approach to identify vaccine candidates.</title>
        <authorList>
            <person name="Palmieri N."/>
            <person name="Shrestha A."/>
            <person name="Ruttkowski B."/>
            <person name="Beck T."/>
            <person name="Vogl C."/>
            <person name="Tomley F."/>
            <person name="Blake D.P."/>
            <person name="Joachim A."/>
        </authorList>
    </citation>
    <scope>NUCLEOTIDE SEQUENCE [LARGE SCALE GENOMIC DNA]</scope>
    <source>
        <strain evidence="2 3">Wien I</strain>
    </source>
</reference>
<keyword evidence="3" id="KW-1185">Reference proteome</keyword>
<evidence type="ECO:0000256" key="1">
    <source>
        <dbReference type="SAM" id="MobiDB-lite"/>
    </source>
</evidence>
<feature type="compositionally biased region" description="Polar residues" evidence="1">
    <location>
        <begin position="1"/>
        <end position="21"/>
    </location>
</feature>
<dbReference type="AlphaFoldDB" id="A0A2C6KKP7"/>
<dbReference type="EMBL" id="MIGC01004741">
    <property type="protein sequence ID" value="PHJ17709.1"/>
    <property type="molecule type" value="Genomic_DNA"/>
</dbReference>